<keyword evidence="1 4" id="KW-0808">Transferase</keyword>
<dbReference type="AlphaFoldDB" id="A0A323UYI6"/>
<comment type="caution">
    <text evidence="4">The sequence shown here is derived from an EMBL/GenBank/DDBJ whole genome shotgun (WGS) entry which is preliminary data.</text>
</comment>
<dbReference type="Proteomes" id="UP000248259">
    <property type="component" value="Unassembled WGS sequence"/>
</dbReference>
<keyword evidence="5" id="KW-1185">Reference proteome</keyword>
<name>A0A323UYI6_9RHOO</name>
<dbReference type="InterPro" id="IPR050065">
    <property type="entry name" value="GlmU-like"/>
</dbReference>
<dbReference type="OrthoDB" id="9788272at2"/>
<evidence type="ECO:0000256" key="2">
    <source>
        <dbReference type="ARBA" id="ARBA00022695"/>
    </source>
</evidence>
<evidence type="ECO:0000256" key="1">
    <source>
        <dbReference type="ARBA" id="ARBA00022679"/>
    </source>
</evidence>
<dbReference type="RefSeq" id="WP_110524208.1">
    <property type="nucleotide sequence ID" value="NZ_QKOE01000005.1"/>
</dbReference>
<dbReference type="NCBIfam" id="NF045761">
    <property type="entry name" value="NAMPUrTaseMurU"/>
    <property type="match status" value="1"/>
</dbReference>
<protein>
    <submittedName>
        <fullName evidence="4">Mannose-1-phosphate guanylyltransferase</fullName>
    </submittedName>
</protein>
<dbReference type="SUPFAM" id="SSF53448">
    <property type="entry name" value="Nucleotide-diphospho-sugar transferases"/>
    <property type="match status" value="1"/>
</dbReference>
<dbReference type="InterPro" id="IPR054790">
    <property type="entry name" value="MurU"/>
</dbReference>
<proteinExistence type="predicted"/>
<dbReference type="GO" id="GO:0016779">
    <property type="term" value="F:nucleotidyltransferase activity"/>
    <property type="evidence" value="ECO:0007669"/>
    <property type="project" value="UniProtKB-KW"/>
</dbReference>
<sequence>MILAAGRGERMRPLTDHCPKPLLEVGGKPLIVWHIEHLRHAGITQLVINHAHLGHCLEAALGDGSALGVQIIWSPETEALETAGGIRKALPLLGEAPFLVINGDVFCDVDFVQLASRAATLRASGSLAHLLLVDNPEHHPAGDFVLDGDRITTDGAPRLTFSGIGAYHPALFSALADNTPHKLAPLLREAMQAGKVEGVRHAGIWIDVGTPERLAALDTRLRTLEDRRSS</sequence>
<dbReference type="PANTHER" id="PTHR43584">
    <property type="entry name" value="NUCLEOTIDYL TRANSFERASE"/>
    <property type="match status" value="1"/>
</dbReference>
<organism evidence="4 5">
    <name type="scientific">Parazoarcus communis SWub3 = DSM 12120</name>
    <dbReference type="NCBI Taxonomy" id="1121029"/>
    <lineage>
        <taxon>Bacteria</taxon>
        <taxon>Pseudomonadati</taxon>
        <taxon>Pseudomonadota</taxon>
        <taxon>Betaproteobacteria</taxon>
        <taxon>Rhodocyclales</taxon>
        <taxon>Zoogloeaceae</taxon>
        <taxon>Parazoarcus</taxon>
    </lineage>
</organism>
<evidence type="ECO:0000259" key="3">
    <source>
        <dbReference type="Pfam" id="PF00483"/>
    </source>
</evidence>
<dbReference type="Gene3D" id="3.90.550.10">
    <property type="entry name" value="Spore Coat Polysaccharide Biosynthesis Protein SpsA, Chain A"/>
    <property type="match status" value="1"/>
</dbReference>
<evidence type="ECO:0000313" key="5">
    <source>
        <dbReference type="Proteomes" id="UP000248259"/>
    </source>
</evidence>
<keyword evidence="2 4" id="KW-0548">Nucleotidyltransferase</keyword>
<dbReference type="PANTHER" id="PTHR43584:SF8">
    <property type="entry name" value="N-ACETYLMURAMATE ALPHA-1-PHOSPHATE URIDYLYLTRANSFERASE"/>
    <property type="match status" value="1"/>
</dbReference>
<dbReference type="InterPro" id="IPR005835">
    <property type="entry name" value="NTP_transferase_dom"/>
</dbReference>
<feature type="domain" description="Nucleotidyl transferase" evidence="3">
    <location>
        <begin position="1"/>
        <end position="215"/>
    </location>
</feature>
<evidence type="ECO:0000313" key="4">
    <source>
        <dbReference type="EMBL" id="PZA16983.1"/>
    </source>
</evidence>
<gene>
    <name evidence="4" type="ORF">DNK49_09015</name>
</gene>
<dbReference type="CDD" id="cd06422">
    <property type="entry name" value="NTP_transferase_like_1"/>
    <property type="match status" value="1"/>
</dbReference>
<reference evidence="4 5" key="1">
    <citation type="submission" date="2018-06" db="EMBL/GenBank/DDBJ databases">
        <title>Azoarcus communis strain SWub3 genome.</title>
        <authorList>
            <person name="Zorraquino Salvo V."/>
            <person name="Toubiana D."/>
            <person name="Blumwald E."/>
        </authorList>
    </citation>
    <scope>NUCLEOTIDE SEQUENCE [LARGE SCALE GENOMIC DNA]</scope>
    <source>
        <strain evidence="4 5">SWub3</strain>
    </source>
</reference>
<dbReference type="InterPro" id="IPR029044">
    <property type="entry name" value="Nucleotide-diphossugar_trans"/>
</dbReference>
<accession>A0A323UYI6</accession>
<dbReference type="EMBL" id="QKOE01000005">
    <property type="protein sequence ID" value="PZA16983.1"/>
    <property type="molecule type" value="Genomic_DNA"/>
</dbReference>
<dbReference type="Pfam" id="PF00483">
    <property type="entry name" value="NTP_transferase"/>
    <property type="match status" value="1"/>
</dbReference>